<accession>A0AAD9T4D5</accession>
<dbReference type="InterPro" id="IPR039024">
    <property type="entry name" value="RTC4"/>
</dbReference>
<keyword evidence="11" id="KW-1185">Reference proteome</keyword>
<protein>
    <recommendedName>
        <fullName evidence="5">Restriction of telomere capping protein 4</fullName>
    </recommendedName>
</protein>
<feature type="compositionally biased region" description="Polar residues" evidence="8">
    <location>
        <begin position="121"/>
        <end position="136"/>
    </location>
</feature>
<evidence type="ECO:0000256" key="3">
    <source>
        <dbReference type="ARBA" id="ARBA00004496"/>
    </source>
</evidence>
<feature type="compositionally biased region" description="Polar residues" evidence="8">
    <location>
        <begin position="148"/>
        <end position="160"/>
    </location>
</feature>
<dbReference type="PANTHER" id="PTHR41391:SF1">
    <property type="entry name" value="RESTRICTION OF TELOMERE CAPPING PROTEIN 4"/>
    <property type="match status" value="1"/>
</dbReference>
<keyword evidence="6" id="KW-0963">Cytoplasm</keyword>
<evidence type="ECO:0000256" key="5">
    <source>
        <dbReference type="ARBA" id="ARBA00015162"/>
    </source>
</evidence>
<dbReference type="PANTHER" id="PTHR41391">
    <property type="entry name" value="RESTRICTION OF TELOMERE CAPPING PROTEIN 4"/>
    <property type="match status" value="1"/>
</dbReference>
<organism evidence="10 11">
    <name type="scientific">Diplocarpon rosae</name>
    <dbReference type="NCBI Taxonomy" id="946125"/>
    <lineage>
        <taxon>Eukaryota</taxon>
        <taxon>Fungi</taxon>
        <taxon>Dikarya</taxon>
        <taxon>Ascomycota</taxon>
        <taxon>Pezizomycotina</taxon>
        <taxon>Leotiomycetes</taxon>
        <taxon>Helotiales</taxon>
        <taxon>Drepanopezizaceae</taxon>
        <taxon>Diplocarpon</taxon>
    </lineage>
</organism>
<evidence type="ECO:0000256" key="1">
    <source>
        <dbReference type="ARBA" id="ARBA00002738"/>
    </source>
</evidence>
<keyword evidence="7" id="KW-0539">Nucleus</keyword>
<evidence type="ECO:0000256" key="7">
    <source>
        <dbReference type="ARBA" id="ARBA00023242"/>
    </source>
</evidence>
<evidence type="ECO:0000256" key="8">
    <source>
        <dbReference type="SAM" id="MobiDB-lite"/>
    </source>
</evidence>
<dbReference type="Proteomes" id="UP001285354">
    <property type="component" value="Unassembled WGS sequence"/>
</dbReference>
<evidence type="ECO:0000313" key="10">
    <source>
        <dbReference type="EMBL" id="KAK2628070.1"/>
    </source>
</evidence>
<comment type="caution">
    <text evidence="10">The sequence shown here is derived from an EMBL/GenBank/DDBJ whole genome shotgun (WGS) entry which is preliminary data.</text>
</comment>
<reference evidence="10" key="1">
    <citation type="submission" date="2023-06" db="EMBL/GenBank/DDBJ databases">
        <title>Draft genome of Marssonina rosae.</title>
        <authorList>
            <person name="Cheng Q."/>
        </authorList>
    </citation>
    <scope>NUCLEOTIDE SEQUENCE</scope>
    <source>
        <strain evidence="10">R4</strain>
    </source>
</reference>
<proteinExistence type="inferred from homology"/>
<comment type="subcellular location">
    <subcellularLocation>
        <location evidence="3">Cytoplasm</location>
    </subcellularLocation>
    <subcellularLocation>
        <location evidence="2">Nucleus</location>
    </subcellularLocation>
</comment>
<evidence type="ECO:0000256" key="2">
    <source>
        <dbReference type="ARBA" id="ARBA00004123"/>
    </source>
</evidence>
<dbReference type="SMART" id="SM01312">
    <property type="entry name" value="RTC4"/>
    <property type="match status" value="1"/>
</dbReference>
<feature type="compositionally biased region" description="Polar residues" evidence="8">
    <location>
        <begin position="32"/>
        <end position="41"/>
    </location>
</feature>
<gene>
    <name evidence="10" type="ORF">QTJ16_002716</name>
</gene>
<feature type="domain" description="Restriction of telomere capping protein 4 C-terminal" evidence="9">
    <location>
        <begin position="426"/>
        <end position="542"/>
    </location>
</feature>
<dbReference type="EMBL" id="JAUBYV010000003">
    <property type="protein sequence ID" value="KAK2628070.1"/>
    <property type="molecule type" value="Genomic_DNA"/>
</dbReference>
<feature type="region of interest" description="Disordered" evidence="8">
    <location>
        <begin position="1"/>
        <end position="266"/>
    </location>
</feature>
<dbReference type="InterPro" id="IPR028094">
    <property type="entry name" value="RTC4_C"/>
</dbReference>
<sequence>MSRERTVNTLHLGSTQKRRRIGLNPGDYKQPSLLQPFNATPTRPPSNMPPEAVGSRMTGLKMYGMEDDSEEDIHRPPESSDEDDGANIKGTEFKTATAEDSRDAEPKSVQPSTKMRAKTAGNGSPSKSGSRVTQGSKKGVKPAPSLGDSPTITFSSVSRNGQDETAGFAAGKIEDWIEKRGAKRPKWTPKYGNPSSRSKILVTKKKALKTYGVPATPPKPDAYNSRHPRSPSLETDDDMKSDTVLKEASGARSPSVQPTRDQPGKLRIWQVDESEAEDDVSGVAATSESLATKGIQKPATYQSPARPKFITYRVDQETDEVSKIQDLSDVGLGEVVPLPVDDTDDDEFLTMTQQARCPMCGAQVSPDAIREYSKSGHMSIRIQERFCRSHRMKSAEEDWATGGYPKINWDELDERITKHHSFIKKLINGQDSHYRDLLTEKVSAGKDRNLMKMTSSLTPGYYGARGLRAISENIFHKFTPLLKRRMVLDPLMSARGYTAYVQTVLVPEVTVRLITEDMHVDAETGRRILSDSVAMGELLSEEVEDILGKEVVDSDQSSTGEESGSS</sequence>
<comment type="similarity">
    <text evidence="4">Belongs to the RTC4 family.</text>
</comment>
<comment type="function">
    <text evidence="1">May be involved in a process influencing telomere capping.</text>
</comment>
<evidence type="ECO:0000313" key="11">
    <source>
        <dbReference type="Proteomes" id="UP001285354"/>
    </source>
</evidence>
<dbReference type="GO" id="GO:0005737">
    <property type="term" value="C:cytoplasm"/>
    <property type="evidence" value="ECO:0007669"/>
    <property type="project" value="UniProtKB-SubCell"/>
</dbReference>
<evidence type="ECO:0000259" key="9">
    <source>
        <dbReference type="SMART" id="SM01312"/>
    </source>
</evidence>
<evidence type="ECO:0000256" key="4">
    <source>
        <dbReference type="ARBA" id="ARBA00009461"/>
    </source>
</evidence>
<feature type="compositionally biased region" description="Basic and acidic residues" evidence="8">
    <location>
        <begin position="97"/>
        <end position="106"/>
    </location>
</feature>
<dbReference type="GO" id="GO:0005634">
    <property type="term" value="C:nucleus"/>
    <property type="evidence" value="ECO:0007669"/>
    <property type="project" value="UniProtKB-SubCell"/>
</dbReference>
<name>A0AAD9T4D5_9HELO</name>
<evidence type="ECO:0000256" key="6">
    <source>
        <dbReference type="ARBA" id="ARBA00022490"/>
    </source>
</evidence>
<dbReference type="Pfam" id="PF14474">
    <property type="entry name" value="RTC4"/>
    <property type="match status" value="1"/>
</dbReference>
<dbReference type="AlphaFoldDB" id="A0AAD9T4D5"/>